<sequence>MLLTLGQLEPLRLVWSQTNNNVYVGAKLPPGTSAVRVLLTTFSHVIIIVESFGRGTQLNVPLLRPADPERFAWFADEAVLCATVRKASRARWPALSSDVSTSERAVGWEGLDMPSLEVAGRPAPHDLRMLLLAGPREPPPTCSALDEDSLCSCVLVRALVAQPDTPPSFKTVRLLGSATQVLLSLLDADAGGDADLGVYGTTPAQYANAFDELFGFAHTAEQGVGIRTAIQTLHRLCPCDVLELHGRFKSRFRALQPRYDGTPGNEHSNSLTCWVPRSAWSKLPARRAPSSWVAWIVAATYARVRQADARWVPHAFMMSDQHATEIALASVHEQACGKRAGKIGRDDEYADFAELVAPNVALRALQHFEVR</sequence>
<protein>
    <recommendedName>
        <fullName evidence="1">CS domain-containing protein</fullName>
    </recommendedName>
</protein>
<dbReference type="InterPro" id="IPR007052">
    <property type="entry name" value="CS_dom"/>
</dbReference>
<reference evidence="2" key="1">
    <citation type="submission" date="2021-05" db="EMBL/GenBank/DDBJ databases">
        <title>The genome of the haptophyte Pavlova lutheri (Diacronema luteri, Pavlovales) - a model for lipid biosynthesis in eukaryotic algae.</title>
        <authorList>
            <person name="Hulatt C.J."/>
            <person name="Posewitz M.C."/>
        </authorList>
    </citation>
    <scope>NUCLEOTIDE SEQUENCE</scope>
    <source>
        <strain evidence="2">NIVA-4/92</strain>
    </source>
</reference>
<dbReference type="PROSITE" id="PS51203">
    <property type="entry name" value="CS"/>
    <property type="match status" value="1"/>
</dbReference>
<comment type="caution">
    <text evidence="2">The sequence shown here is derived from an EMBL/GenBank/DDBJ whole genome shotgun (WGS) entry which is preliminary data.</text>
</comment>
<dbReference type="InterPro" id="IPR008978">
    <property type="entry name" value="HSP20-like_chaperone"/>
</dbReference>
<dbReference type="CDD" id="cd06463">
    <property type="entry name" value="p23_like"/>
    <property type="match status" value="1"/>
</dbReference>
<dbReference type="AlphaFoldDB" id="A0A8J5XEW2"/>
<proteinExistence type="predicted"/>
<feature type="domain" description="CS" evidence="1">
    <location>
        <begin position="8"/>
        <end position="96"/>
    </location>
</feature>
<name>A0A8J5XEW2_DIALT</name>
<evidence type="ECO:0000259" key="1">
    <source>
        <dbReference type="PROSITE" id="PS51203"/>
    </source>
</evidence>
<organism evidence="2 3">
    <name type="scientific">Diacronema lutheri</name>
    <name type="common">Unicellular marine alga</name>
    <name type="synonym">Monochrysis lutheri</name>
    <dbReference type="NCBI Taxonomy" id="2081491"/>
    <lineage>
        <taxon>Eukaryota</taxon>
        <taxon>Haptista</taxon>
        <taxon>Haptophyta</taxon>
        <taxon>Pavlovophyceae</taxon>
        <taxon>Pavlovales</taxon>
        <taxon>Pavlovaceae</taxon>
        <taxon>Diacronema</taxon>
    </lineage>
</organism>
<evidence type="ECO:0000313" key="3">
    <source>
        <dbReference type="Proteomes" id="UP000751190"/>
    </source>
</evidence>
<dbReference type="EMBL" id="JAGTXO010000014">
    <property type="protein sequence ID" value="KAG8463861.1"/>
    <property type="molecule type" value="Genomic_DNA"/>
</dbReference>
<evidence type="ECO:0000313" key="2">
    <source>
        <dbReference type="EMBL" id="KAG8463861.1"/>
    </source>
</evidence>
<accession>A0A8J5XEW2</accession>
<dbReference type="Proteomes" id="UP000751190">
    <property type="component" value="Unassembled WGS sequence"/>
</dbReference>
<keyword evidence="3" id="KW-1185">Reference proteome</keyword>
<gene>
    <name evidence="2" type="ORF">KFE25_000029</name>
</gene>
<dbReference type="SUPFAM" id="SSF49764">
    <property type="entry name" value="HSP20-like chaperones"/>
    <property type="match status" value="1"/>
</dbReference>
<dbReference type="Gene3D" id="2.60.40.790">
    <property type="match status" value="1"/>
</dbReference>